<accession>A0A9K3HJQ5</accession>
<dbReference type="InterPro" id="IPR036769">
    <property type="entry name" value="Ribosomal_uL11_C_sf"/>
</dbReference>
<dbReference type="PROSITE" id="PS00359">
    <property type="entry name" value="RIBOSOMAL_L11"/>
    <property type="match status" value="1"/>
</dbReference>
<evidence type="ECO:0000313" key="2">
    <source>
        <dbReference type="Proteomes" id="UP000215914"/>
    </source>
</evidence>
<dbReference type="AlphaFoldDB" id="A0A9K3HJQ5"/>
<evidence type="ECO:0000313" key="1">
    <source>
        <dbReference type="EMBL" id="KAF5779639.1"/>
    </source>
</evidence>
<organism evidence="1 2">
    <name type="scientific">Helianthus annuus</name>
    <name type="common">Common sunflower</name>
    <dbReference type="NCBI Taxonomy" id="4232"/>
    <lineage>
        <taxon>Eukaryota</taxon>
        <taxon>Viridiplantae</taxon>
        <taxon>Streptophyta</taxon>
        <taxon>Embryophyta</taxon>
        <taxon>Tracheophyta</taxon>
        <taxon>Spermatophyta</taxon>
        <taxon>Magnoliopsida</taxon>
        <taxon>eudicotyledons</taxon>
        <taxon>Gunneridae</taxon>
        <taxon>Pentapetalae</taxon>
        <taxon>asterids</taxon>
        <taxon>campanulids</taxon>
        <taxon>Asterales</taxon>
        <taxon>Asteraceae</taxon>
        <taxon>Asteroideae</taxon>
        <taxon>Heliantheae alliance</taxon>
        <taxon>Heliantheae</taxon>
        <taxon>Helianthus</taxon>
    </lineage>
</organism>
<dbReference type="GO" id="GO:0003735">
    <property type="term" value="F:structural constituent of ribosome"/>
    <property type="evidence" value="ECO:0007669"/>
    <property type="project" value="InterPro"/>
</dbReference>
<comment type="caution">
    <text evidence="1">The sequence shown here is derived from an EMBL/GenBank/DDBJ whole genome shotgun (WGS) entry which is preliminary data.</text>
</comment>
<keyword evidence="1" id="KW-0689">Ribosomal protein</keyword>
<dbReference type="InterPro" id="IPR020785">
    <property type="entry name" value="Ribosomal_uL11_CS"/>
</dbReference>
<reference evidence="1" key="2">
    <citation type="submission" date="2020-06" db="EMBL/GenBank/DDBJ databases">
        <title>Helianthus annuus Genome sequencing and assembly Release 2.</title>
        <authorList>
            <person name="Gouzy J."/>
            <person name="Langlade N."/>
            <person name="Munos S."/>
        </authorList>
    </citation>
    <scope>NUCLEOTIDE SEQUENCE</scope>
    <source>
        <tissue evidence="1">Leaves</tissue>
    </source>
</reference>
<keyword evidence="1" id="KW-0687">Ribonucleoprotein</keyword>
<keyword evidence="2" id="KW-1185">Reference proteome</keyword>
<dbReference type="GO" id="GO:0005840">
    <property type="term" value="C:ribosome"/>
    <property type="evidence" value="ECO:0007669"/>
    <property type="project" value="UniProtKB-KW"/>
</dbReference>
<name>A0A9K3HJQ5_HELAN</name>
<dbReference type="Gene3D" id="1.10.10.250">
    <property type="entry name" value="Ribosomal protein L11, C-terminal domain"/>
    <property type="match status" value="1"/>
</dbReference>
<dbReference type="Proteomes" id="UP000215914">
    <property type="component" value="Unassembled WGS sequence"/>
</dbReference>
<protein>
    <submittedName>
        <fullName evidence="1">Ribosomal protein L11</fullName>
    </submittedName>
</protein>
<gene>
    <name evidence="1" type="ORF">HanXRQr2_Chr12g0561911</name>
</gene>
<dbReference type="Gramene" id="mRNA:HanXRQr2_Chr12g0561911">
    <property type="protein sequence ID" value="CDS:HanXRQr2_Chr12g0561911.1"/>
    <property type="gene ID" value="HanXRQr2_Chr12g0561911"/>
</dbReference>
<sequence length="75" mass="8698">MRARSMAKELQGTVKEILGTCVSVGVRLMGKTQRICSTRLRMVMLRFLKIRFIHDHQGVLVGGLWFQWFVICFVL</sequence>
<dbReference type="EMBL" id="MNCJ02000327">
    <property type="protein sequence ID" value="KAF5779639.1"/>
    <property type="molecule type" value="Genomic_DNA"/>
</dbReference>
<reference evidence="1" key="1">
    <citation type="journal article" date="2017" name="Nature">
        <title>The sunflower genome provides insights into oil metabolism, flowering and Asterid evolution.</title>
        <authorList>
            <person name="Badouin H."/>
            <person name="Gouzy J."/>
            <person name="Grassa C.J."/>
            <person name="Murat F."/>
            <person name="Staton S.E."/>
            <person name="Cottret L."/>
            <person name="Lelandais-Briere C."/>
            <person name="Owens G.L."/>
            <person name="Carrere S."/>
            <person name="Mayjonade B."/>
            <person name="Legrand L."/>
            <person name="Gill N."/>
            <person name="Kane N.C."/>
            <person name="Bowers J.E."/>
            <person name="Hubner S."/>
            <person name="Bellec A."/>
            <person name="Berard A."/>
            <person name="Berges H."/>
            <person name="Blanchet N."/>
            <person name="Boniface M.C."/>
            <person name="Brunel D."/>
            <person name="Catrice O."/>
            <person name="Chaidir N."/>
            <person name="Claudel C."/>
            <person name="Donnadieu C."/>
            <person name="Faraut T."/>
            <person name="Fievet G."/>
            <person name="Helmstetter N."/>
            <person name="King M."/>
            <person name="Knapp S.J."/>
            <person name="Lai Z."/>
            <person name="Le Paslier M.C."/>
            <person name="Lippi Y."/>
            <person name="Lorenzon L."/>
            <person name="Mandel J.R."/>
            <person name="Marage G."/>
            <person name="Marchand G."/>
            <person name="Marquand E."/>
            <person name="Bret-Mestries E."/>
            <person name="Morien E."/>
            <person name="Nambeesan S."/>
            <person name="Nguyen T."/>
            <person name="Pegot-Espagnet P."/>
            <person name="Pouilly N."/>
            <person name="Raftis F."/>
            <person name="Sallet E."/>
            <person name="Schiex T."/>
            <person name="Thomas J."/>
            <person name="Vandecasteele C."/>
            <person name="Vares D."/>
            <person name="Vear F."/>
            <person name="Vautrin S."/>
            <person name="Crespi M."/>
            <person name="Mangin B."/>
            <person name="Burke J.M."/>
            <person name="Salse J."/>
            <person name="Munos S."/>
            <person name="Vincourt P."/>
            <person name="Rieseberg L.H."/>
            <person name="Langlade N.B."/>
        </authorList>
    </citation>
    <scope>NUCLEOTIDE SEQUENCE</scope>
    <source>
        <tissue evidence="1">Leaves</tissue>
    </source>
</reference>
<proteinExistence type="predicted"/>
<dbReference type="GO" id="GO:0006412">
    <property type="term" value="P:translation"/>
    <property type="evidence" value="ECO:0007669"/>
    <property type="project" value="InterPro"/>
</dbReference>